<evidence type="ECO:0000313" key="4">
    <source>
        <dbReference type="EMBL" id="CAA9521661.1"/>
    </source>
</evidence>
<name>A0A6J4TGQ2_9ACTN</name>
<accession>A0A6J4TGQ2</accession>
<proteinExistence type="inferred from homology"/>
<evidence type="ECO:0000256" key="3">
    <source>
        <dbReference type="SAM" id="MobiDB-lite"/>
    </source>
</evidence>
<evidence type="ECO:0000256" key="2">
    <source>
        <dbReference type="ARBA" id="ARBA00022801"/>
    </source>
</evidence>
<evidence type="ECO:0000256" key="1">
    <source>
        <dbReference type="ARBA" id="ARBA00005953"/>
    </source>
</evidence>
<reference evidence="4" key="1">
    <citation type="submission" date="2020-02" db="EMBL/GenBank/DDBJ databases">
        <authorList>
            <person name="Meier V. D."/>
        </authorList>
    </citation>
    <scope>NUCLEOTIDE SEQUENCE</scope>
    <source>
        <strain evidence="4">AVDCRST_MAG05</strain>
    </source>
</reference>
<dbReference type="Pfam" id="PF13279">
    <property type="entry name" value="4HBT_2"/>
    <property type="match status" value="1"/>
</dbReference>
<dbReference type="AlphaFoldDB" id="A0A6J4TGQ2"/>
<sequence length="180" mass="20365">RPSVYNRPRTQTRSEREEERRPALKTPPAPVRLEIRYADLDPYGHVNNAVYLAFFEQVRFAYWNALADLAGIAEREAGDVPGARYVIAETNLSFEAPIFFESNLHGAATVPWVGNRSYAMDFELRTGESFDTGELACEGFAAHVFFDPAKDEVQPRPDWFLPTVAALEGRPEEDFAPPER</sequence>
<dbReference type="PANTHER" id="PTHR31793">
    <property type="entry name" value="4-HYDROXYBENZOYL-COA THIOESTERASE FAMILY MEMBER"/>
    <property type="match status" value="1"/>
</dbReference>
<dbReference type="CDD" id="cd00586">
    <property type="entry name" value="4HBT"/>
    <property type="match status" value="1"/>
</dbReference>
<dbReference type="GO" id="GO:0047617">
    <property type="term" value="F:fatty acyl-CoA hydrolase activity"/>
    <property type="evidence" value="ECO:0007669"/>
    <property type="project" value="TreeGrafter"/>
</dbReference>
<feature type="region of interest" description="Disordered" evidence="3">
    <location>
        <begin position="1"/>
        <end position="25"/>
    </location>
</feature>
<dbReference type="InterPro" id="IPR050563">
    <property type="entry name" value="4-hydroxybenzoyl-CoA_TE"/>
</dbReference>
<dbReference type="SUPFAM" id="SSF54637">
    <property type="entry name" value="Thioesterase/thiol ester dehydrase-isomerase"/>
    <property type="match status" value="1"/>
</dbReference>
<feature type="compositionally biased region" description="Basic and acidic residues" evidence="3">
    <location>
        <begin position="12"/>
        <end position="22"/>
    </location>
</feature>
<protein>
    <recommendedName>
        <fullName evidence="5">Thioesterase domain-containing protein</fullName>
    </recommendedName>
</protein>
<organism evidence="4">
    <name type="scientific">uncultured Rubrobacteraceae bacterium</name>
    <dbReference type="NCBI Taxonomy" id="349277"/>
    <lineage>
        <taxon>Bacteria</taxon>
        <taxon>Bacillati</taxon>
        <taxon>Actinomycetota</taxon>
        <taxon>Rubrobacteria</taxon>
        <taxon>Rubrobacterales</taxon>
        <taxon>Rubrobacteraceae</taxon>
        <taxon>environmental samples</taxon>
    </lineage>
</organism>
<keyword evidence="2" id="KW-0378">Hydrolase</keyword>
<dbReference type="Gene3D" id="3.10.129.10">
    <property type="entry name" value="Hotdog Thioesterase"/>
    <property type="match status" value="1"/>
</dbReference>
<dbReference type="EMBL" id="CADCVM010000406">
    <property type="protein sequence ID" value="CAA9521661.1"/>
    <property type="molecule type" value="Genomic_DNA"/>
</dbReference>
<evidence type="ECO:0008006" key="5">
    <source>
        <dbReference type="Google" id="ProtNLM"/>
    </source>
</evidence>
<comment type="similarity">
    <text evidence="1">Belongs to the 4-hydroxybenzoyl-CoA thioesterase family.</text>
</comment>
<gene>
    <name evidence="4" type="ORF">AVDCRST_MAG05-3657</name>
</gene>
<dbReference type="PANTHER" id="PTHR31793:SF27">
    <property type="entry name" value="NOVEL THIOESTERASE SUPERFAMILY DOMAIN AND SAPOSIN A-TYPE DOMAIN CONTAINING PROTEIN (0610012H03RIK)"/>
    <property type="match status" value="1"/>
</dbReference>
<dbReference type="InterPro" id="IPR029069">
    <property type="entry name" value="HotDog_dom_sf"/>
</dbReference>
<feature type="non-terminal residue" evidence="4">
    <location>
        <position position="1"/>
    </location>
</feature>